<gene>
    <name evidence="1" type="ORF">METZ01_LOCUS415503</name>
</gene>
<evidence type="ECO:0000313" key="1">
    <source>
        <dbReference type="EMBL" id="SVD62649.1"/>
    </source>
</evidence>
<name>A0A382WVL0_9ZZZZ</name>
<sequence length="38" mass="4404">MDKTDFRTFSETNSSLKSDIKTKVLEKLIEVQVLSWVS</sequence>
<dbReference type="AlphaFoldDB" id="A0A382WVL0"/>
<dbReference type="EMBL" id="UINC01162732">
    <property type="protein sequence ID" value="SVD62649.1"/>
    <property type="molecule type" value="Genomic_DNA"/>
</dbReference>
<proteinExistence type="predicted"/>
<accession>A0A382WVL0</accession>
<feature type="non-terminal residue" evidence="1">
    <location>
        <position position="38"/>
    </location>
</feature>
<protein>
    <submittedName>
        <fullName evidence="1">Uncharacterized protein</fullName>
    </submittedName>
</protein>
<organism evidence="1">
    <name type="scientific">marine metagenome</name>
    <dbReference type="NCBI Taxonomy" id="408172"/>
    <lineage>
        <taxon>unclassified sequences</taxon>
        <taxon>metagenomes</taxon>
        <taxon>ecological metagenomes</taxon>
    </lineage>
</organism>
<reference evidence="1" key="1">
    <citation type="submission" date="2018-05" db="EMBL/GenBank/DDBJ databases">
        <authorList>
            <person name="Lanie J.A."/>
            <person name="Ng W.-L."/>
            <person name="Kazmierczak K.M."/>
            <person name="Andrzejewski T.M."/>
            <person name="Davidsen T.M."/>
            <person name="Wayne K.J."/>
            <person name="Tettelin H."/>
            <person name="Glass J.I."/>
            <person name="Rusch D."/>
            <person name="Podicherti R."/>
            <person name="Tsui H.-C.T."/>
            <person name="Winkler M.E."/>
        </authorList>
    </citation>
    <scope>NUCLEOTIDE SEQUENCE</scope>
</reference>